<name>A0AB33XU13_LACRH</name>
<gene>
    <name evidence="1" type="ORF">LRHMDP3_1550</name>
</gene>
<sequence>MVINQLKKYRNLIGVSCDRVAVFLELFLTMGECQSKREE</sequence>
<reference evidence="1 2" key="1">
    <citation type="journal article" date="2013" name="Genome Announc.">
        <title>Draft Genome Sequence of Staphylococcus simulans UMC-CNS-990, Isolated from a Case of Chronic Bovine Mastitis.</title>
        <authorList>
            <person name="Calcutt M.J."/>
            <person name="Foecking M.F."/>
            <person name="Hsieh H.Y."/>
            <person name="Perry J."/>
            <person name="Stewart G.C."/>
            <person name="Middleton J.R."/>
        </authorList>
    </citation>
    <scope>NUCLEOTIDE SEQUENCE [LARGE SCALE GENOMIC DNA]</scope>
    <source>
        <strain evidence="1 2">LRHMDP3</strain>
    </source>
</reference>
<organism evidence="1 2">
    <name type="scientific">Lacticaseibacillus rhamnosus LRHMDP3</name>
    <dbReference type="NCBI Taxonomy" id="1203259"/>
    <lineage>
        <taxon>Bacteria</taxon>
        <taxon>Bacillati</taxon>
        <taxon>Bacillota</taxon>
        <taxon>Bacilli</taxon>
        <taxon>Lactobacillales</taxon>
        <taxon>Lactobacillaceae</taxon>
        <taxon>Lacticaseibacillus</taxon>
    </lineage>
</organism>
<protein>
    <submittedName>
        <fullName evidence="1">Uncharacterized protein</fullName>
    </submittedName>
</protein>
<evidence type="ECO:0000313" key="1">
    <source>
        <dbReference type="EMBL" id="EKS50801.1"/>
    </source>
</evidence>
<dbReference type="AlphaFoldDB" id="A0AB33XU13"/>
<comment type="caution">
    <text evidence="1">The sequence shown here is derived from an EMBL/GenBank/DDBJ whole genome shotgun (WGS) entry which is preliminary data.</text>
</comment>
<evidence type="ECO:0000313" key="2">
    <source>
        <dbReference type="Proteomes" id="UP000009352"/>
    </source>
</evidence>
<dbReference type="Proteomes" id="UP000009352">
    <property type="component" value="Unassembled WGS sequence"/>
</dbReference>
<dbReference type="EMBL" id="AMQX01000007">
    <property type="protein sequence ID" value="EKS50801.1"/>
    <property type="molecule type" value="Genomic_DNA"/>
</dbReference>
<proteinExistence type="predicted"/>
<accession>A0AB33XU13</accession>